<dbReference type="InterPro" id="IPR050563">
    <property type="entry name" value="4-hydroxybenzoyl-CoA_TE"/>
</dbReference>
<comment type="function">
    <text evidence="2">Catalyzes the hydrolysis of 1,4-dihydroxy-2-naphthoyl-CoA (DHNA-CoA) to 1,4-dihydroxy-2-naphthoate (DHNA), a reaction involved in phylloquinone (vitamin K1) biosynthesis.</text>
</comment>
<comment type="similarity">
    <text evidence="2">Belongs to the 4-hydroxybenzoyl-CoA thioesterase family. DHNA-CoA hydrolase subfamily.</text>
</comment>
<dbReference type="PIRSF" id="PIRSF003230">
    <property type="entry name" value="YbgC"/>
    <property type="match status" value="1"/>
</dbReference>
<sequence length="136" mass="15827">MPFTYNRTIRFQDTDAAGVVYFANVLAICHEAYEESLNVSNINLQLFFRNNDFAIPIVHASVDFLRPMFCGDRILINLSTNQLNLQKFEINYQILTPEKEIISKAITKHICIDLNTRTRKELPSEIIHWLHKTDSL</sequence>
<keyword evidence="1 2" id="KW-0378">Hydrolase</keyword>
<evidence type="ECO:0000256" key="2">
    <source>
        <dbReference type="HAMAP-Rule" id="MF_02101"/>
    </source>
</evidence>
<dbReference type="PANTHER" id="PTHR31793:SF37">
    <property type="entry name" value="ACYL-COA THIOESTER HYDROLASE YBGC"/>
    <property type="match status" value="1"/>
</dbReference>
<dbReference type="RefSeq" id="WP_413260614.1">
    <property type="nucleotide sequence ID" value="NZ_JBHFNS010000093.1"/>
</dbReference>
<name>A0ABV4YJW9_9CYAN</name>
<comment type="caution">
    <text evidence="3">The sequence shown here is derived from an EMBL/GenBank/DDBJ whole genome shotgun (WGS) entry which is preliminary data.</text>
</comment>
<reference evidence="3 4" key="1">
    <citation type="submission" date="2024-09" db="EMBL/GenBank/DDBJ databases">
        <title>Floridaenema gen nov. (Aerosakkonemataceae, Aerosakkonematales ord. nov., Cyanobacteria) from benthic tropical and subtropical fresh waters, with the description of four new species.</title>
        <authorList>
            <person name="Moretto J.A."/>
            <person name="Berthold D.E."/>
            <person name="Lefler F.W."/>
            <person name="Huang I.-S."/>
            <person name="Laughinghouse H. IV."/>
        </authorList>
    </citation>
    <scope>NUCLEOTIDE SEQUENCE [LARGE SCALE GENOMIC DNA]</scope>
    <source>
        <strain evidence="3 4">BLCC-F154</strain>
    </source>
</reference>
<dbReference type="CDD" id="cd00586">
    <property type="entry name" value="4HBT"/>
    <property type="match status" value="1"/>
</dbReference>
<evidence type="ECO:0000256" key="1">
    <source>
        <dbReference type="ARBA" id="ARBA00022801"/>
    </source>
</evidence>
<comment type="catalytic activity">
    <reaction evidence="2">
        <text>1,4-dihydroxy-2-naphthoyl-CoA + H2O = 1,4-dihydroxy-2-naphthoate + CoA + H(+)</text>
        <dbReference type="Rhea" id="RHEA:26309"/>
        <dbReference type="ChEBI" id="CHEBI:11173"/>
        <dbReference type="ChEBI" id="CHEBI:15377"/>
        <dbReference type="ChEBI" id="CHEBI:15378"/>
        <dbReference type="ChEBI" id="CHEBI:57287"/>
        <dbReference type="ChEBI" id="CHEBI:58897"/>
        <dbReference type="EC" id="3.1.2.28"/>
    </reaction>
</comment>
<dbReference type="EC" id="3.1.2.28" evidence="2"/>
<feature type="active site" evidence="2">
    <location>
        <position position="15"/>
    </location>
</feature>
<dbReference type="EMBL" id="JBHFNS010000093">
    <property type="protein sequence ID" value="MFB2938973.1"/>
    <property type="molecule type" value="Genomic_DNA"/>
</dbReference>
<dbReference type="InterPro" id="IPR022829">
    <property type="entry name" value="DHNA_CoA_hydrolase"/>
</dbReference>
<gene>
    <name evidence="3" type="ORF">ACE1B6_27280</name>
</gene>
<accession>A0ABV4YJW9</accession>
<protein>
    <recommendedName>
        <fullName evidence="2">1,4-dihydroxy-2-naphthoyl-CoA hydrolase</fullName>
        <shortName evidence="2">DHNA-CoA hydrolase</shortName>
        <ecNumber evidence="2">3.1.2.28</ecNumber>
    </recommendedName>
    <alternativeName>
        <fullName evidence="2">DHNA-CoA thioesterase</fullName>
    </alternativeName>
</protein>
<evidence type="ECO:0000313" key="3">
    <source>
        <dbReference type="EMBL" id="MFB2938973.1"/>
    </source>
</evidence>
<dbReference type="Pfam" id="PF13279">
    <property type="entry name" value="4HBT_2"/>
    <property type="match status" value="1"/>
</dbReference>
<dbReference type="HAMAP" id="MF_02101">
    <property type="entry name" value="DHNA_CoA_hydrolase"/>
    <property type="match status" value="1"/>
</dbReference>
<keyword evidence="4" id="KW-1185">Reference proteome</keyword>
<dbReference type="InterPro" id="IPR029069">
    <property type="entry name" value="HotDog_dom_sf"/>
</dbReference>
<comment type="pathway">
    <text evidence="2">Cofactor biosynthesis; phylloquinone biosynthesis.</text>
</comment>
<organism evidence="3 4">
    <name type="scientific">Floridaenema fluviatile BLCC-F154</name>
    <dbReference type="NCBI Taxonomy" id="3153640"/>
    <lineage>
        <taxon>Bacteria</taxon>
        <taxon>Bacillati</taxon>
        <taxon>Cyanobacteriota</taxon>
        <taxon>Cyanophyceae</taxon>
        <taxon>Oscillatoriophycideae</taxon>
        <taxon>Aerosakkonematales</taxon>
        <taxon>Aerosakkonemataceae</taxon>
        <taxon>Floridanema</taxon>
        <taxon>Floridanema fluviatile</taxon>
    </lineage>
</organism>
<dbReference type="SUPFAM" id="SSF54637">
    <property type="entry name" value="Thioesterase/thiol ester dehydrase-isomerase"/>
    <property type="match status" value="1"/>
</dbReference>
<proteinExistence type="inferred from homology"/>
<dbReference type="Proteomes" id="UP001576776">
    <property type="component" value="Unassembled WGS sequence"/>
</dbReference>
<dbReference type="GO" id="GO:0016787">
    <property type="term" value="F:hydrolase activity"/>
    <property type="evidence" value="ECO:0007669"/>
    <property type="project" value="UniProtKB-KW"/>
</dbReference>
<dbReference type="Gene3D" id="3.10.129.10">
    <property type="entry name" value="Hotdog Thioesterase"/>
    <property type="match status" value="1"/>
</dbReference>
<comment type="pathway">
    <text evidence="2">Quinol/quinone metabolism; 1,4-dihydroxy-2-naphthoate biosynthesis; 1,4-dihydroxy-2-naphthoate from chorismate: step 7/7.</text>
</comment>
<evidence type="ECO:0000313" key="4">
    <source>
        <dbReference type="Proteomes" id="UP001576776"/>
    </source>
</evidence>
<dbReference type="InterPro" id="IPR006684">
    <property type="entry name" value="YbgC/YbaW"/>
</dbReference>
<dbReference type="PANTHER" id="PTHR31793">
    <property type="entry name" value="4-HYDROXYBENZOYL-COA THIOESTERASE FAMILY MEMBER"/>
    <property type="match status" value="1"/>
</dbReference>